<dbReference type="PANTHER" id="PTHR43060">
    <property type="entry name" value="3-HYDROXYISOBUTYRATE DEHYDROGENASE-LIKE 1, MITOCHONDRIAL-RELATED"/>
    <property type="match status" value="1"/>
</dbReference>
<dbReference type="InterPro" id="IPR029032">
    <property type="entry name" value="AhpD-like"/>
</dbReference>
<dbReference type="PANTHER" id="PTHR43060:SF15">
    <property type="entry name" value="3-HYDROXYISOBUTYRATE DEHYDROGENASE-LIKE 1, MITOCHONDRIAL-RELATED"/>
    <property type="match status" value="1"/>
</dbReference>
<dbReference type="InterPro" id="IPR003779">
    <property type="entry name" value="CMD-like"/>
</dbReference>
<dbReference type="Proteomes" id="UP001142292">
    <property type="component" value="Unassembled WGS sequence"/>
</dbReference>
<dbReference type="Gene3D" id="3.40.50.720">
    <property type="entry name" value="NAD(P)-binding Rossmann-like Domain"/>
    <property type="match status" value="1"/>
</dbReference>
<comment type="caution">
    <text evidence="5">The sequence shown here is derived from an EMBL/GenBank/DDBJ whole genome shotgun (WGS) entry which is preliminary data.</text>
</comment>
<accession>A0ABQ5T139</accession>
<dbReference type="EMBL" id="BSEL01000007">
    <property type="protein sequence ID" value="GLJ69533.1"/>
    <property type="molecule type" value="Genomic_DNA"/>
</dbReference>
<dbReference type="InterPro" id="IPR006115">
    <property type="entry name" value="6PGDH_NADP-bd"/>
</dbReference>
<reference evidence="5" key="2">
    <citation type="submission" date="2023-01" db="EMBL/GenBank/DDBJ databases">
        <authorList>
            <person name="Sun Q."/>
            <person name="Evtushenko L."/>
        </authorList>
    </citation>
    <scope>NUCLEOTIDE SEQUENCE</scope>
    <source>
        <strain evidence="5">VKM Ac-1246</strain>
    </source>
</reference>
<organism evidence="5 6">
    <name type="scientific">Nocardioides luteus</name>
    <dbReference type="NCBI Taxonomy" id="1844"/>
    <lineage>
        <taxon>Bacteria</taxon>
        <taxon>Bacillati</taxon>
        <taxon>Actinomycetota</taxon>
        <taxon>Actinomycetes</taxon>
        <taxon>Propionibacteriales</taxon>
        <taxon>Nocardioidaceae</taxon>
        <taxon>Nocardioides</taxon>
    </lineage>
</organism>
<evidence type="ECO:0000313" key="5">
    <source>
        <dbReference type="EMBL" id="GLJ69533.1"/>
    </source>
</evidence>
<dbReference type="SUPFAM" id="SSF48179">
    <property type="entry name" value="6-phosphogluconate dehydrogenase C-terminal domain-like"/>
    <property type="match status" value="1"/>
</dbReference>
<feature type="domain" description="Carboxymuconolactone decarboxylase-like" evidence="2">
    <location>
        <begin position="322"/>
        <end position="396"/>
    </location>
</feature>
<evidence type="ECO:0000256" key="1">
    <source>
        <dbReference type="SAM" id="MobiDB-lite"/>
    </source>
</evidence>
<evidence type="ECO:0000313" key="6">
    <source>
        <dbReference type="Proteomes" id="UP001142292"/>
    </source>
</evidence>
<dbReference type="Gene3D" id="1.20.1290.10">
    <property type="entry name" value="AhpD-like"/>
    <property type="match status" value="1"/>
</dbReference>
<dbReference type="Pfam" id="PF02627">
    <property type="entry name" value="CMD"/>
    <property type="match status" value="1"/>
</dbReference>
<sequence length="438" mass="45972">MDDLRAGFVGLGTIGKPMTLQLAHADGIELWVHDIAAEPVAELAAAGAKAAASVAEMAVEVDVLGVMVRDDDQVRAVIAEVLGAVGNRTREHPLTVLVHSTVAPGTPAELAASAEPHGVHVLDAPVSGGPMGAAEGTLAILVGGPIEGYAAAAPVLAAMGTRVVHAGPVGAGTRLKLARNLLHFASFTAATEAQRLAEAAGLDLVELGEVVRHTDAITGGPGAIMHRDTTAPIEETDFWHGVFGHVVALGEKDLGFAIELADELGVEVPLARLALERLASGLGLGARPPEDEKFADLPALRARGLRKMEEVYGFDMADGEGDFFRYTADHLFGDIWQRPGLTTRDRRLLLVGLLAGQGAADVLGIQIPAAYANGELSEDELREIVVFLSHYAGWPHGARINTVVEETIGKARREARRKAREEAEGEAREGAQGKAQRS</sequence>
<evidence type="ECO:0000259" key="2">
    <source>
        <dbReference type="Pfam" id="PF02627"/>
    </source>
</evidence>
<dbReference type="InterPro" id="IPR008927">
    <property type="entry name" value="6-PGluconate_DH-like_C_sf"/>
</dbReference>
<dbReference type="Pfam" id="PF03446">
    <property type="entry name" value="NAD_binding_2"/>
    <property type="match status" value="1"/>
</dbReference>
<evidence type="ECO:0000259" key="3">
    <source>
        <dbReference type="Pfam" id="PF03446"/>
    </source>
</evidence>
<dbReference type="Pfam" id="PF14833">
    <property type="entry name" value="NAD_binding_11"/>
    <property type="match status" value="1"/>
</dbReference>
<evidence type="ECO:0000259" key="4">
    <source>
        <dbReference type="Pfam" id="PF14833"/>
    </source>
</evidence>
<feature type="domain" description="3-hydroxyisobutyrate dehydrogenase-like NAD-binding" evidence="4">
    <location>
        <begin position="170"/>
        <end position="280"/>
    </location>
</feature>
<dbReference type="Gene3D" id="1.10.1040.10">
    <property type="entry name" value="N-(1-d-carboxylethyl)-l-norvaline Dehydrogenase, domain 2"/>
    <property type="match status" value="1"/>
</dbReference>
<proteinExistence type="predicted"/>
<dbReference type="RefSeq" id="WP_229787233.1">
    <property type="nucleotide sequence ID" value="NZ_BMRK01000001.1"/>
</dbReference>
<dbReference type="InterPro" id="IPR029154">
    <property type="entry name" value="HIBADH-like_NADP-bd"/>
</dbReference>
<evidence type="ECO:0008006" key="7">
    <source>
        <dbReference type="Google" id="ProtNLM"/>
    </source>
</evidence>
<dbReference type="InterPro" id="IPR013328">
    <property type="entry name" value="6PGD_dom2"/>
</dbReference>
<dbReference type="SUPFAM" id="SSF51735">
    <property type="entry name" value="NAD(P)-binding Rossmann-fold domains"/>
    <property type="match status" value="1"/>
</dbReference>
<feature type="region of interest" description="Disordered" evidence="1">
    <location>
        <begin position="411"/>
        <end position="438"/>
    </location>
</feature>
<dbReference type="InterPro" id="IPR036291">
    <property type="entry name" value="NAD(P)-bd_dom_sf"/>
</dbReference>
<dbReference type="SUPFAM" id="SSF69118">
    <property type="entry name" value="AhpD-like"/>
    <property type="match status" value="1"/>
</dbReference>
<protein>
    <recommendedName>
        <fullName evidence="7">3-hydroxyisobutyrate dehydrogenase</fullName>
    </recommendedName>
</protein>
<name>A0ABQ5T139_9ACTN</name>
<reference evidence="5" key="1">
    <citation type="journal article" date="2014" name="Int. J. Syst. Evol. Microbiol.">
        <title>Complete genome of a new Firmicutes species belonging to the dominant human colonic microbiota ('Ruminococcus bicirculans') reveals two chromosomes and a selective capacity to utilize plant glucans.</title>
        <authorList>
            <consortium name="NISC Comparative Sequencing Program"/>
            <person name="Wegmann U."/>
            <person name="Louis P."/>
            <person name="Goesmann A."/>
            <person name="Henrissat B."/>
            <person name="Duncan S.H."/>
            <person name="Flint H.J."/>
        </authorList>
    </citation>
    <scope>NUCLEOTIDE SEQUENCE</scope>
    <source>
        <strain evidence="5">VKM Ac-1246</strain>
    </source>
</reference>
<gene>
    <name evidence="5" type="ORF">GCM10017579_35690</name>
</gene>
<feature type="compositionally biased region" description="Basic and acidic residues" evidence="1">
    <location>
        <begin position="419"/>
        <end position="431"/>
    </location>
</feature>
<feature type="domain" description="6-phosphogluconate dehydrogenase NADP-binding" evidence="3">
    <location>
        <begin position="7"/>
        <end position="167"/>
    </location>
</feature>
<keyword evidence="6" id="KW-1185">Reference proteome</keyword>